<protein>
    <submittedName>
        <fullName evidence="2">Uncharacterized protein</fullName>
    </submittedName>
</protein>
<accession>A0ABD6HHS1</accession>
<proteinExistence type="predicted"/>
<evidence type="ECO:0000313" key="3">
    <source>
        <dbReference type="Proteomes" id="UP000470837"/>
    </source>
</evidence>
<dbReference type="RefSeq" id="WP_128041790.1">
    <property type="nucleotide sequence ID" value="NZ_CP051540.1"/>
</dbReference>
<dbReference type="Proteomes" id="UP000470837">
    <property type="component" value="Unassembled WGS sequence"/>
</dbReference>
<dbReference type="AlphaFoldDB" id="A0ABD6HHS1"/>
<keyword evidence="1" id="KW-0812">Transmembrane</keyword>
<name>A0ABD6HHS1_HELPX</name>
<evidence type="ECO:0000256" key="1">
    <source>
        <dbReference type="SAM" id="Phobius"/>
    </source>
</evidence>
<keyword evidence="1" id="KW-1133">Transmembrane helix</keyword>
<feature type="transmembrane region" description="Helical" evidence="1">
    <location>
        <begin position="12"/>
        <end position="33"/>
    </location>
</feature>
<keyword evidence="1" id="KW-0472">Membrane</keyword>
<sequence length="76" mass="8610">MQKTIDEILRVSFKVGLIVVSILCLIKIIIVVLEGSSNDNSADEIKPNATYELLRENNQMLKELLQKQNLQKKGVK</sequence>
<reference evidence="2 3" key="1">
    <citation type="journal article" date="2020" name="J. Clin. Microbiol.">
        <title>Helicobacter pylori infections in the Bronx, New York: Surveying Antibiotic Susceptibility and Strain Lineage by Whole-genome Sequencing.</title>
        <authorList>
            <person name="Saranathan R."/>
            <person name="Levi M.H."/>
            <person name="Wattam A.R."/>
            <person name="Malek A."/>
            <person name="Asare E."/>
            <person name="Behin D.S."/>
            <person name="Pan D.H."/>
            <person name="Jacobs W.R."/>
            <person name="Szymczak W.A."/>
        </authorList>
    </citation>
    <scope>NUCLEOTIDE SEQUENCE [LARGE SCALE GENOMIC DNA]</scope>
    <source>
        <strain evidence="2 3">MHP34</strain>
    </source>
</reference>
<gene>
    <name evidence="2" type="ORF">F7209_02225</name>
</gene>
<comment type="caution">
    <text evidence="2">The sequence shown here is derived from an EMBL/GenBank/DDBJ whole genome shotgun (WGS) entry which is preliminary data.</text>
</comment>
<organism evidence="2 3">
    <name type="scientific">Helicobacter pylori</name>
    <name type="common">Campylobacter pylori</name>
    <dbReference type="NCBI Taxonomy" id="210"/>
    <lineage>
        <taxon>Bacteria</taxon>
        <taxon>Pseudomonadati</taxon>
        <taxon>Campylobacterota</taxon>
        <taxon>Epsilonproteobacteria</taxon>
        <taxon>Campylobacterales</taxon>
        <taxon>Helicobacteraceae</taxon>
        <taxon>Helicobacter</taxon>
    </lineage>
</organism>
<dbReference type="EMBL" id="WADI01000004">
    <property type="protein sequence ID" value="MUU40602.1"/>
    <property type="molecule type" value="Genomic_DNA"/>
</dbReference>
<evidence type="ECO:0000313" key="2">
    <source>
        <dbReference type="EMBL" id="MUU40602.1"/>
    </source>
</evidence>